<keyword evidence="1" id="KW-0436">Ligase</keyword>
<evidence type="ECO:0000313" key="2">
    <source>
        <dbReference type="Proteomes" id="UP000594014"/>
    </source>
</evidence>
<dbReference type="EMBL" id="CP042469">
    <property type="protein sequence ID" value="QOX64120.1"/>
    <property type="molecule type" value="Genomic_DNA"/>
</dbReference>
<accession>A0ACD1ACD2</accession>
<keyword evidence="2" id="KW-1185">Reference proteome</keyword>
<organism evidence="1 2">
    <name type="scientific">Anoxybacterium hadale</name>
    <dbReference type="NCBI Taxonomy" id="3408580"/>
    <lineage>
        <taxon>Bacteria</taxon>
        <taxon>Bacillati</taxon>
        <taxon>Bacillota</taxon>
        <taxon>Clostridia</taxon>
        <taxon>Peptostreptococcales</taxon>
        <taxon>Anaerovoracaceae</taxon>
        <taxon>Anoxybacterium</taxon>
    </lineage>
</organism>
<evidence type="ECO:0000313" key="1">
    <source>
        <dbReference type="EMBL" id="QOX64120.1"/>
    </source>
</evidence>
<protein>
    <submittedName>
        <fullName evidence="1">Phenylacetate--CoA ligase</fullName>
    </submittedName>
</protein>
<dbReference type="Proteomes" id="UP000594014">
    <property type="component" value="Chromosome"/>
</dbReference>
<sequence>MNRRPTLDQWIRNKINGSKPFGLRELAAYQLNMINQTLEHACRNSLHYRTRIGNRQLSSLTQMNELPFTIPGDLQADPYSMLCVHPNEIARIVTLNTSGSTGPSKRVFFTEEDLELCRDFFHYGMQCLVSEADTVGILFPHETPASVGDQLIKGLARFGCAAVPLYSLSLEDIVLKIEKHRITSLAGMPGQVSLLAEKFPQCSSVKTVLLSADFVSDKVRETIAKAWGSEVFEHYGMTEMGLGCGVSCEHQQGYHVREADLYLEIIDPISGQPLPDGEWGEIVFTSLTRVGMPFIRYRTGDISRWKNEQCPCGSTLRLLDYIKDRNVIKRLPLRYEG</sequence>
<proteinExistence type="predicted"/>
<name>A0ACD1ACD2_9FIRM</name>
<reference evidence="1" key="1">
    <citation type="submission" date="2019-08" db="EMBL/GenBank/DDBJ databases">
        <title>Genome sequence of Clostridiales bacterium MT110.</title>
        <authorList>
            <person name="Cao J."/>
        </authorList>
    </citation>
    <scope>NUCLEOTIDE SEQUENCE</scope>
    <source>
        <strain evidence="1">MT110</strain>
    </source>
</reference>
<gene>
    <name evidence="1" type="ORF">FRZ06_12625</name>
</gene>